<comment type="caution">
    <text evidence="1">The sequence shown here is derived from an EMBL/GenBank/DDBJ whole genome shotgun (WGS) entry which is preliminary data.</text>
</comment>
<sequence length="143" mass="15644">MSAANGLATRDDLDVVWESVVQKFKEYAGPEAGHMKTLTVGEVLANLKPSADTEPETKRKAKFVTSRVLSCVQRVGDSVATATGAVFGPSQHCWNALNFVIIAVQGYKKVFEDLTLLLERVSVFLETLDIYLSDKGAETYLDT</sequence>
<dbReference type="Proteomes" id="UP001153331">
    <property type="component" value="Unassembled WGS sequence"/>
</dbReference>
<protein>
    <submittedName>
        <fullName evidence="1">Uncharacterized protein</fullName>
    </submittedName>
</protein>
<reference evidence="1" key="1">
    <citation type="submission" date="2022-11" db="EMBL/GenBank/DDBJ databases">
        <title>Genome Sequence of Boeremia exigua.</title>
        <authorList>
            <person name="Buettner E."/>
        </authorList>
    </citation>
    <scope>NUCLEOTIDE SEQUENCE</scope>
    <source>
        <strain evidence="1">CU02</strain>
    </source>
</reference>
<gene>
    <name evidence="1" type="ORF">OPT61_g8910</name>
</gene>
<evidence type="ECO:0000313" key="1">
    <source>
        <dbReference type="EMBL" id="KAJ8107378.1"/>
    </source>
</evidence>
<evidence type="ECO:0000313" key="2">
    <source>
        <dbReference type="Proteomes" id="UP001153331"/>
    </source>
</evidence>
<dbReference type="EMBL" id="JAPHNI010000942">
    <property type="protein sequence ID" value="KAJ8107378.1"/>
    <property type="molecule type" value="Genomic_DNA"/>
</dbReference>
<keyword evidence="2" id="KW-1185">Reference proteome</keyword>
<accession>A0ACC2HX44</accession>
<organism evidence="1 2">
    <name type="scientific">Boeremia exigua</name>
    <dbReference type="NCBI Taxonomy" id="749465"/>
    <lineage>
        <taxon>Eukaryota</taxon>
        <taxon>Fungi</taxon>
        <taxon>Dikarya</taxon>
        <taxon>Ascomycota</taxon>
        <taxon>Pezizomycotina</taxon>
        <taxon>Dothideomycetes</taxon>
        <taxon>Pleosporomycetidae</taxon>
        <taxon>Pleosporales</taxon>
        <taxon>Pleosporineae</taxon>
        <taxon>Didymellaceae</taxon>
        <taxon>Boeremia</taxon>
    </lineage>
</organism>
<proteinExistence type="predicted"/>
<name>A0ACC2HX44_9PLEO</name>